<dbReference type="GeneID" id="19898517"/>
<feature type="compositionally biased region" description="Low complexity" evidence="1">
    <location>
        <begin position="64"/>
        <end position="95"/>
    </location>
</feature>
<name>R7YJD3_CONA1</name>
<evidence type="ECO:0000256" key="1">
    <source>
        <dbReference type="SAM" id="MobiDB-lite"/>
    </source>
</evidence>
<gene>
    <name evidence="2" type="ORF">W97_01206</name>
</gene>
<dbReference type="RefSeq" id="XP_007777305.1">
    <property type="nucleotide sequence ID" value="XM_007779115.1"/>
</dbReference>
<feature type="compositionally biased region" description="Basic residues" evidence="1">
    <location>
        <begin position="50"/>
        <end position="62"/>
    </location>
</feature>
<proteinExistence type="predicted"/>
<dbReference type="Proteomes" id="UP000016924">
    <property type="component" value="Unassembled WGS sequence"/>
</dbReference>
<evidence type="ECO:0000313" key="2">
    <source>
        <dbReference type="EMBL" id="EON61988.1"/>
    </source>
</evidence>
<feature type="region of interest" description="Disordered" evidence="1">
    <location>
        <begin position="1"/>
        <end position="122"/>
    </location>
</feature>
<accession>R7YJD3</accession>
<keyword evidence="3" id="KW-1185">Reference proteome</keyword>
<feature type="region of interest" description="Disordered" evidence="1">
    <location>
        <begin position="158"/>
        <end position="260"/>
    </location>
</feature>
<organism evidence="2 3">
    <name type="scientific">Coniosporium apollinis (strain CBS 100218)</name>
    <name type="common">Rock-inhabiting black yeast</name>
    <dbReference type="NCBI Taxonomy" id="1168221"/>
    <lineage>
        <taxon>Eukaryota</taxon>
        <taxon>Fungi</taxon>
        <taxon>Dikarya</taxon>
        <taxon>Ascomycota</taxon>
        <taxon>Pezizomycotina</taxon>
        <taxon>Dothideomycetes</taxon>
        <taxon>Dothideomycetes incertae sedis</taxon>
        <taxon>Coniosporium</taxon>
    </lineage>
</organism>
<dbReference type="OrthoDB" id="10510560at2759"/>
<feature type="compositionally biased region" description="Polar residues" evidence="1">
    <location>
        <begin position="1"/>
        <end position="11"/>
    </location>
</feature>
<sequence length="260" mass="28000">MAVTRSQSGAQSKKKKITTSTPAAKSRKGAKSATKAKPAVFKVEPVASRVVKKAKKVTKKVKAAAEAAAEAAAKATTESTAKAQEAASEKAAVSKGQSPPAPSPKKPTRTRPKLVTMEELHDDERSLVDGIRSAGRKLAETKPWKPVASRLRIVEPEPQKPEWWSETPQWGSPKGARRSPNKPAFSPVSHRNSGLPLDPFAHSHITVQRHLTKHWGTPSAPPENHDGPTSPEYTKKSPTNYRGTLCALPDIDALPKTSKD</sequence>
<dbReference type="AlphaFoldDB" id="R7YJD3"/>
<dbReference type="HOGENOM" id="CLU_1069626_0_0_1"/>
<reference evidence="3" key="1">
    <citation type="submission" date="2012-06" db="EMBL/GenBank/DDBJ databases">
        <title>The genome sequence of Coniosporium apollinis CBS 100218.</title>
        <authorList>
            <consortium name="The Broad Institute Genome Sequencing Platform"/>
            <person name="Cuomo C."/>
            <person name="Gorbushina A."/>
            <person name="Noack S."/>
            <person name="Walker B."/>
            <person name="Young S.K."/>
            <person name="Zeng Q."/>
            <person name="Gargeya S."/>
            <person name="Fitzgerald M."/>
            <person name="Haas B."/>
            <person name="Abouelleil A."/>
            <person name="Alvarado L."/>
            <person name="Arachchi H.M."/>
            <person name="Berlin A.M."/>
            <person name="Chapman S.B."/>
            <person name="Goldberg J."/>
            <person name="Griggs A."/>
            <person name="Gujja S."/>
            <person name="Hansen M."/>
            <person name="Howarth C."/>
            <person name="Imamovic A."/>
            <person name="Larimer J."/>
            <person name="McCowan C."/>
            <person name="Montmayeur A."/>
            <person name="Murphy C."/>
            <person name="Neiman D."/>
            <person name="Pearson M."/>
            <person name="Priest M."/>
            <person name="Roberts A."/>
            <person name="Saif S."/>
            <person name="Shea T."/>
            <person name="Sisk P."/>
            <person name="Sykes S."/>
            <person name="Wortman J."/>
            <person name="Nusbaum C."/>
            <person name="Birren B."/>
        </authorList>
    </citation>
    <scope>NUCLEOTIDE SEQUENCE [LARGE SCALE GENOMIC DNA]</scope>
    <source>
        <strain evidence="3">CBS 100218</strain>
    </source>
</reference>
<protein>
    <submittedName>
        <fullName evidence="2">Uncharacterized protein</fullName>
    </submittedName>
</protein>
<dbReference type="EMBL" id="JH767557">
    <property type="protein sequence ID" value="EON61988.1"/>
    <property type="molecule type" value="Genomic_DNA"/>
</dbReference>
<evidence type="ECO:0000313" key="3">
    <source>
        <dbReference type="Proteomes" id="UP000016924"/>
    </source>
</evidence>